<proteinExistence type="predicted"/>
<gene>
    <name evidence="1" type="ORF">ABEB36_009394</name>
</gene>
<dbReference type="AlphaFoldDB" id="A0ABD1EGJ4"/>
<organism evidence="1 2">
    <name type="scientific">Hypothenemus hampei</name>
    <name type="common">Coffee berry borer</name>
    <dbReference type="NCBI Taxonomy" id="57062"/>
    <lineage>
        <taxon>Eukaryota</taxon>
        <taxon>Metazoa</taxon>
        <taxon>Ecdysozoa</taxon>
        <taxon>Arthropoda</taxon>
        <taxon>Hexapoda</taxon>
        <taxon>Insecta</taxon>
        <taxon>Pterygota</taxon>
        <taxon>Neoptera</taxon>
        <taxon>Endopterygota</taxon>
        <taxon>Coleoptera</taxon>
        <taxon>Polyphaga</taxon>
        <taxon>Cucujiformia</taxon>
        <taxon>Curculionidae</taxon>
        <taxon>Scolytinae</taxon>
        <taxon>Hypothenemus</taxon>
    </lineage>
</organism>
<protein>
    <submittedName>
        <fullName evidence="1">Uncharacterized protein</fullName>
    </submittedName>
</protein>
<keyword evidence="2" id="KW-1185">Reference proteome</keyword>
<name>A0ABD1EGJ4_HYPHA</name>
<dbReference type="Proteomes" id="UP001566132">
    <property type="component" value="Unassembled WGS sequence"/>
</dbReference>
<reference evidence="1 2" key="1">
    <citation type="submission" date="2024-05" db="EMBL/GenBank/DDBJ databases">
        <title>Genetic variation in Jamaican populations of the coffee berry borer (Hypothenemus hampei).</title>
        <authorList>
            <person name="Errbii M."/>
            <person name="Myrie A."/>
        </authorList>
    </citation>
    <scope>NUCLEOTIDE SEQUENCE [LARGE SCALE GENOMIC DNA]</scope>
    <source>
        <strain evidence="1">JA-Hopewell-2020-01-JO</strain>
        <tissue evidence="1">Whole body</tissue>
    </source>
</reference>
<dbReference type="EMBL" id="JBDJPC010000007">
    <property type="protein sequence ID" value="KAL1493699.1"/>
    <property type="molecule type" value="Genomic_DNA"/>
</dbReference>
<comment type="caution">
    <text evidence="1">The sequence shown here is derived from an EMBL/GenBank/DDBJ whole genome shotgun (WGS) entry which is preliminary data.</text>
</comment>
<evidence type="ECO:0000313" key="1">
    <source>
        <dbReference type="EMBL" id="KAL1493699.1"/>
    </source>
</evidence>
<evidence type="ECO:0000313" key="2">
    <source>
        <dbReference type="Proteomes" id="UP001566132"/>
    </source>
</evidence>
<accession>A0ABD1EGJ4</accession>
<sequence>MSSGITETDSKMLDLPVDFPKEIVCAKLVKGKYGSQVLLELDECVVFLPQPSTAILAPHLKSLKCHRIIFCGTRKISSHHQQADFQFLEAEEMNIDFVDMYRYMVELLMDRILKRIEHFVYLWAL</sequence>